<reference evidence="3" key="1">
    <citation type="journal article" date="2020" name="mSystems">
        <title>Genome- and Community-Level Interaction Insights into Carbon Utilization and Element Cycling Functions of Hydrothermarchaeota in Hydrothermal Sediment.</title>
        <authorList>
            <person name="Zhou Z."/>
            <person name="Liu Y."/>
            <person name="Xu W."/>
            <person name="Pan J."/>
            <person name="Luo Z.H."/>
            <person name="Li M."/>
        </authorList>
    </citation>
    <scope>NUCLEOTIDE SEQUENCE [LARGE SCALE GENOMIC DNA]</scope>
    <source>
        <strain evidence="3">SpSt-732</strain>
    </source>
</reference>
<dbReference type="Gene3D" id="2.30.110.10">
    <property type="entry name" value="Electron Transport, Fmn-binding Protein, Chain A"/>
    <property type="match status" value="1"/>
</dbReference>
<dbReference type="PANTHER" id="PTHR43241">
    <property type="entry name" value="FLAVIN REDUCTASE DOMAIN PROTEIN"/>
    <property type="match status" value="1"/>
</dbReference>
<dbReference type="InterPro" id="IPR002563">
    <property type="entry name" value="Flavin_Rdtase-like_dom"/>
</dbReference>
<evidence type="ECO:0000313" key="3">
    <source>
        <dbReference type="EMBL" id="HGI87554.1"/>
    </source>
</evidence>
<dbReference type="GO" id="GO:0010181">
    <property type="term" value="F:FMN binding"/>
    <property type="evidence" value="ECO:0007669"/>
    <property type="project" value="InterPro"/>
</dbReference>
<gene>
    <name evidence="3" type="ORF">ENV14_04080</name>
</gene>
<proteinExistence type="predicted"/>
<evidence type="ECO:0000259" key="2">
    <source>
        <dbReference type="SMART" id="SM00903"/>
    </source>
</evidence>
<dbReference type="PANTHER" id="PTHR43241:SF1">
    <property type="entry name" value="FLAVIN REDUCTASE LIKE DOMAIN-CONTAINING PROTEIN"/>
    <property type="match status" value="1"/>
</dbReference>
<comment type="cofactor">
    <cofactor evidence="1">
        <name>FMN</name>
        <dbReference type="ChEBI" id="CHEBI:58210"/>
    </cofactor>
</comment>
<feature type="domain" description="Flavin reductase like" evidence="2">
    <location>
        <begin position="13"/>
        <end position="170"/>
    </location>
</feature>
<dbReference type="EMBL" id="DTFF01000038">
    <property type="protein sequence ID" value="HGI87554.1"/>
    <property type="molecule type" value="Genomic_DNA"/>
</dbReference>
<dbReference type="AlphaFoldDB" id="A0A7C4BBY6"/>
<evidence type="ECO:0000256" key="1">
    <source>
        <dbReference type="ARBA" id="ARBA00001917"/>
    </source>
</evidence>
<organism evidence="3">
    <name type="scientific">Ignisphaera aggregans</name>
    <dbReference type="NCBI Taxonomy" id="334771"/>
    <lineage>
        <taxon>Archaea</taxon>
        <taxon>Thermoproteota</taxon>
        <taxon>Thermoprotei</taxon>
        <taxon>Desulfurococcales</taxon>
        <taxon>Desulfurococcaceae</taxon>
        <taxon>Ignisphaera</taxon>
    </lineage>
</organism>
<dbReference type="SUPFAM" id="SSF50475">
    <property type="entry name" value="FMN-binding split barrel"/>
    <property type="match status" value="1"/>
</dbReference>
<protein>
    <submittedName>
        <fullName evidence="3">Flavin reductase family protein</fullName>
    </submittedName>
</protein>
<sequence length="180" mass="19764">MQFTEVDLSTWHYILHPRPVAIVVSGGWEDYSAMPASWVTPVSRSPPVVAIAIARSRHTYSLILRYREFALCVLGAEHAKSIHVLGSVSGRDVRDKIAYAGLSKARARRVSCPIIAESLAVAECSLIRDAEAGDHNLVLGEVLVAYVRTGVRLLNTDSYSLALHVGRNRYAKPSQQVVEV</sequence>
<accession>A0A7C4BBY6</accession>
<name>A0A7C4BBY6_9CREN</name>
<dbReference type="InterPro" id="IPR012349">
    <property type="entry name" value="Split_barrel_FMN-bd"/>
</dbReference>
<comment type="caution">
    <text evidence="3">The sequence shown here is derived from an EMBL/GenBank/DDBJ whole genome shotgun (WGS) entry which is preliminary data.</text>
</comment>
<dbReference type="Pfam" id="PF01613">
    <property type="entry name" value="Flavin_Reduct"/>
    <property type="match status" value="1"/>
</dbReference>
<dbReference type="InterPro" id="IPR053310">
    <property type="entry name" value="Flavoredoxin-like"/>
</dbReference>
<dbReference type="SMART" id="SM00903">
    <property type="entry name" value="Flavin_Reduct"/>
    <property type="match status" value="1"/>
</dbReference>